<feature type="transmembrane region" description="Helical" evidence="7">
    <location>
        <begin position="191"/>
        <end position="212"/>
    </location>
</feature>
<proteinExistence type="inferred from homology"/>
<feature type="transmembrane region" description="Helical" evidence="7">
    <location>
        <begin position="255"/>
        <end position="272"/>
    </location>
</feature>
<dbReference type="PANTHER" id="PTHR40074">
    <property type="entry name" value="O-ACETYLTRANSFERASE WECH"/>
    <property type="match status" value="1"/>
</dbReference>
<gene>
    <name evidence="9" type="ORF">JOC58_000321</name>
</gene>
<keyword evidence="9" id="KW-0012">Acyltransferase</keyword>
<protein>
    <submittedName>
        <fullName evidence="9">Membrane-bound acyltransferase YfiQ involved in biofilm formation</fullName>
    </submittedName>
</protein>
<organism evidence="9 10">
    <name type="scientific">Paenibacillus hunanensis</name>
    <dbReference type="NCBI Taxonomy" id="539262"/>
    <lineage>
        <taxon>Bacteria</taxon>
        <taxon>Bacillati</taxon>
        <taxon>Bacillota</taxon>
        <taxon>Bacilli</taxon>
        <taxon>Bacillales</taxon>
        <taxon>Paenibacillaceae</taxon>
        <taxon>Paenibacillus</taxon>
    </lineage>
</organism>
<evidence type="ECO:0000256" key="3">
    <source>
        <dbReference type="ARBA" id="ARBA00022475"/>
    </source>
</evidence>
<feature type="domain" description="Acyltransferase 3" evidence="8">
    <location>
        <begin position="17"/>
        <end position="332"/>
    </location>
</feature>
<comment type="similarity">
    <text evidence="2">Belongs to the acyltransferase 3 family.</text>
</comment>
<name>A0ABU1IUV5_9BACL</name>
<keyword evidence="4 7" id="KW-0812">Transmembrane</keyword>
<feature type="transmembrane region" description="Helical" evidence="7">
    <location>
        <begin position="48"/>
        <end position="76"/>
    </location>
</feature>
<keyword evidence="6 7" id="KW-0472">Membrane</keyword>
<comment type="subcellular location">
    <subcellularLocation>
        <location evidence="1">Cell membrane</location>
        <topology evidence="1">Multi-pass membrane protein</topology>
    </subcellularLocation>
</comment>
<dbReference type="InterPro" id="IPR002656">
    <property type="entry name" value="Acyl_transf_3_dom"/>
</dbReference>
<comment type="caution">
    <text evidence="9">The sequence shown here is derived from an EMBL/GenBank/DDBJ whole genome shotgun (WGS) entry which is preliminary data.</text>
</comment>
<evidence type="ECO:0000313" key="9">
    <source>
        <dbReference type="EMBL" id="MDR6242437.1"/>
    </source>
</evidence>
<accession>A0ABU1IUV5</accession>
<evidence type="ECO:0000256" key="6">
    <source>
        <dbReference type="ARBA" id="ARBA00023136"/>
    </source>
</evidence>
<keyword evidence="10" id="KW-1185">Reference proteome</keyword>
<feature type="transmembrane region" description="Helical" evidence="7">
    <location>
        <begin position="118"/>
        <end position="140"/>
    </location>
</feature>
<sequence length="373" mass="42425">MSSQATTLKPRQTIDEVSIIRVIACLSVVLLHSIKFSTGESTDGAVEFGLWSLAGLLSFGTSTFVFISALILAYSYPKSLPSGFYMKRIRFLLIPFACMAFFYAIISGLTKDWSIPKLVVYNLLGAYHGWFVLVIFQFYVLHQLYARYIDRFRPSVVLSVSFVITVVYLGFFNLVPPPDGQLAAYIWERGYWMPFTGWLFYFSLAYYCGRNYQRFLRGLERYKWWIVAALPLTAGLIVYNNAYSSFGFGSKRVDMIGFTVVMILLLFLLFRGVKRIPPLVTLISQYSFGIYLVHWFFLDMMDRAVERFGIQLGYLEIPLLFVAGIACCIVTIWVFNHVVPFGQYVVGRINTGRSTRAQGQGASRRTGTAAAEN</sequence>
<evidence type="ECO:0000256" key="1">
    <source>
        <dbReference type="ARBA" id="ARBA00004651"/>
    </source>
</evidence>
<keyword evidence="5 7" id="KW-1133">Transmembrane helix</keyword>
<dbReference type="PANTHER" id="PTHR40074:SF2">
    <property type="entry name" value="O-ACETYLTRANSFERASE WECH"/>
    <property type="match status" value="1"/>
</dbReference>
<dbReference type="Pfam" id="PF01757">
    <property type="entry name" value="Acyl_transf_3"/>
    <property type="match status" value="1"/>
</dbReference>
<feature type="transmembrane region" description="Helical" evidence="7">
    <location>
        <begin position="88"/>
        <end position="106"/>
    </location>
</feature>
<dbReference type="RefSeq" id="WP_188774895.1">
    <property type="nucleotide sequence ID" value="NZ_BMMB01000003.1"/>
</dbReference>
<feature type="transmembrane region" description="Helical" evidence="7">
    <location>
        <begin position="317"/>
        <end position="339"/>
    </location>
</feature>
<evidence type="ECO:0000256" key="2">
    <source>
        <dbReference type="ARBA" id="ARBA00007400"/>
    </source>
</evidence>
<reference evidence="9 10" key="1">
    <citation type="submission" date="2023-07" db="EMBL/GenBank/DDBJ databases">
        <title>Genomic Encyclopedia of Type Strains, Phase IV (KMG-IV): sequencing the most valuable type-strain genomes for metagenomic binning, comparative biology and taxonomic classification.</title>
        <authorList>
            <person name="Goeker M."/>
        </authorList>
    </citation>
    <scope>NUCLEOTIDE SEQUENCE [LARGE SCALE GENOMIC DNA]</scope>
    <source>
        <strain evidence="9 10">DSM 22170</strain>
    </source>
</reference>
<feature type="transmembrane region" description="Helical" evidence="7">
    <location>
        <begin position="224"/>
        <end position="243"/>
    </location>
</feature>
<dbReference type="EMBL" id="JAVDQH010000001">
    <property type="protein sequence ID" value="MDR6242437.1"/>
    <property type="molecule type" value="Genomic_DNA"/>
</dbReference>
<keyword evidence="3" id="KW-1003">Cell membrane</keyword>
<evidence type="ECO:0000313" key="10">
    <source>
        <dbReference type="Proteomes" id="UP001185028"/>
    </source>
</evidence>
<evidence type="ECO:0000256" key="4">
    <source>
        <dbReference type="ARBA" id="ARBA00022692"/>
    </source>
</evidence>
<evidence type="ECO:0000256" key="7">
    <source>
        <dbReference type="SAM" id="Phobius"/>
    </source>
</evidence>
<dbReference type="GO" id="GO:0016746">
    <property type="term" value="F:acyltransferase activity"/>
    <property type="evidence" value="ECO:0007669"/>
    <property type="project" value="UniProtKB-KW"/>
</dbReference>
<feature type="transmembrane region" description="Helical" evidence="7">
    <location>
        <begin position="18"/>
        <end position="36"/>
    </location>
</feature>
<dbReference type="Proteomes" id="UP001185028">
    <property type="component" value="Unassembled WGS sequence"/>
</dbReference>
<keyword evidence="9" id="KW-0808">Transferase</keyword>
<feature type="transmembrane region" description="Helical" evidence="7">
    <location>
        <begin position="152"/>
        <end position="171"/>
    </location>
</feature>
<evidence type="ECO:0000259" key="8">
    <source>
        <dbReference type="Pfam" id="PF01757"/>
    </source>
</evidence>
<feature type="transmembrane region" description="Helical" evidence="7">
    <location>
        <begin position="279"/>
        <end position="297"/>
    </location>
</feature>
<evidence type="ECO:0000256" key="5">
    <source>
        <dbReference type="ARBA" id="ARBA00022989"/>
    </source>
</evidence>